<evidence type="ECO:0008006" key="2">
    <source>
        <dbReference type="Google" id="ProtNLM"/>
    </source>
</evidence>
<gene>
    <name evidence="1" type="ORF">SDC9_134640</name>
</gene>
<name>A0A645DE52_9ZZZZ</name>
<sequence length="151" mass="17238">MKTKKLKLLKTLQLLLPLCMALLVAGCEKEKEKKLQYEIYENHEISACGVEDPLVNIEWLKITCDKIVLNKNHIHSSFKIDLYEENETKEHVILIPYSPDKGIFNDNVYDCSGKITVYFAGKAGEPTSVPPQYPLGLYCKYVGTLWSLTIK</sequence>
<dbReference type="PROSITE" id="PS51257">
    <property type="entry name" value="PROKAR_LIPOPROTEIN"/>
    <property type="match status" value="1"/>
</dbReference>
<dbReference type="AlphaFoldDB" id="A0A645DE52"/>
<organism evidence="1">
    <name type="scientific">bioreactor metagenome</name>
    <dbReference type="NCBI Taxonomy" id="1076179"/>
    <lineage>
        <taxon>unclassified sequences</taxon>
        <taxon>metagenomes</taxon>
        <taxon>ecological metagenomes</taxon>
    </lineage>
</organism>
<dbReference type="EMBL" id="VSSQ01035342">
    <property type="protein sequence ID" value="MPM87541.1"/>
    <property type="molecule type" value="Genomic_DNA"/>
</dbReference>
<reference evidence="1" key="1">
    <citation type="submission" date="2019-08" db="EMBL/GenBank/DDBJ databases">
        <authorList>
            <person name="Kucharzyk K."/>
            <person name="Murdoch R.W."/>
            <person name="Higgins S."/>
            <person name="Loffler F."/>
        </authorList>
    </citation>
    <scope>NUCLEOTIDE SEQUENCE</scope>
</reference>
<comment type="caution">
    <text evidence="1">The sequence shown here is derived from an EMBL/GenBank/DDBJ whole genome shotgun (WGS) entry which is preliminary data.</text>
</comment>
<protein>
    <recommendedName>
        <fullName evidence="2">Lipoprotein</fullName>
    </recommendedName>
</protein>
<accession>A0A645DE52</accession>
<proteinExistence type="predicted"/>
<evidence type="ECO:0000313" key="1">
    <source>
        <dbReference type="EMBL" id="MPM87541.1"/>
    </source>
</evidence>